<dbReference type="PROSITE" id="PS00687">
    <property type="entry name" value="ALDEHYDE_DEHYDR_GLU"/>
    <property type="match status" value="1"/>
</dbReference>
<sequence>MKLKDSRLLRQQAYVDGRWVDALSGETFAVCNPATGEEIVQVPWMAEADAAAAVEAAESAFVKWRKTTAKERAVILRCWYELMLDNADDLALLMTLEQGKPLSEAKGEVIYAASFIEWFAEEGKRAYGEIVPSHKPDTRILVSREPVGVVAAITPWNFPSAMITRKAAPALAAGCTFICKPAEDTPLSALALAELAERAGVPAGVFNIITGNPKALGAILTGSEKVRKLSFTGSTGVGKLLMAQCADTVKRVSLELGGNAPFIVFDDADLDRALDGAMASKYRNTGQTCVCTNRFLVQAGIYDRFVEGLAARTAALKVGSGLEPDVQQGPLINQAAVEKIQAHIDDAVAKGAEVVCGGKPHELGRTWFEPTVLKNVTTDMCVAREETFGPLAPIFKFTDETEAIAMANATEYGLAAYFYSRDLGRCWRVAEGLEYGMVGINEGVISTELAPFGGIKASGLGREGARQGLEEYLEYKYMLMGGL</sequence>
<dbReference type="Gene3D" id="3.40.605.10">
    <property type="entry name" value="Aldehyde Dehydrogenase, Chain A, domain 1"/>
    <property type="match status" value="1"/>
</dbReference>
<comment type="caution">
    <text evidence="6">The sequence shown here is derived from an EMBL/GenBank/DDBJ whole genome shotgun (WGS) entry which is preliminary data.</text>
</comment>
<dbReference type="InterPro" id="IPR016162">
    <property type="entry name" value="Ald_DH_N"/>
</dbReference>
<dbReference type="Proteomes" id="UP001159257">
    <property type="component" value="Unassembled WGS sequence"/>
</dbReference>
<gene>
    <name evidence="6" type="ORF">SAMN04487964_10153</name>
</gene>
<dbReference type="EMBL" id="FXWV01000001">
    <property type="protein sequence ID" value="SMR68914.1"/>
    <property type="molecule type" value="Genomic_DNA"/>
</dbReference>
<dbReference type="Gene3D" id="3.40.309.10">
    <property type="entry name" value="Aldehyde Dehydrogenase, Chain A, domain 2"/>
    <property type="match status" value="1"/>
</dbReference>
<reference evidence="6 7" key="1">
    <citation type="submission" date="2017-05" db="EMBL/GenBank/DDBJ databases">
        <authorList>
            <person name="Varghese N."/>
            <person name="Submissions S."/>
        </authorList>
    </citation>
    <scope>NUCLEOTIDE SEQUENCE [LARGE SCALE GENOMIC DNA]</scope>
    <source>
        <strain evidence="6 7">CGMCC 1.7287</strain>
    </source>
</reference>
<feature type="active site" evidence="3">
    <location>
        <position position="255"/>
    </location>
</feature>
<evidence type="ECO:0000313" key="6">
    <source>
        <dbReference type="EMBL" id="SMR68914.1"/>
    </source>
</evidence>
<dbReference type="CDD" id="cd07103">
    <property type="entry name" value="ALDH_F5_SSADH_GabD"/>
    <property type="match status" value="1"/>
</dbReference>
<dbReference type="PROSITE" id="PS00070">
    <property type="entry name" value="ALDEHYDE_DEHYDR_CYS"/>
    <property type="match status" value="1"/>
</dbReference>
<proteinExistence type="inferred from homology"/>
<dbReference type="NCBIfam" id="TIGR01780">
    <property type="entry name" value="SSADH"/>
    <property type="match status" value="1"/>
</dbReference>
<keyword evidence="2 4" id="KW-0560">Oxidoreductase</keyword>
<protein>
    <submittedName>
        <fullName evidence="6">Succinate-semialdehyde dehydrogenase / glutarate-semialdehyde dehydrogenase</fullName>
    </submittedName>
</protein>
<accession>A0ABY1RVM7</accession>
<dbReference type="PANTHER" id="PTHR43353">
    <property type="entry name" value="SUCCINATE-SEMIALDEHYDE DEHYDROGENASE, MITOCHONDRIAL"/>
    <property type="match status" value="1"/>
</dbReference>
<dbReference type="PANTHER" id="PTHR43353:SF5">
    <property type="entry name" value="SUCCINATE-SEMIALDEHYDE DEHYDROGENASE, MITOCHONDRIAL"/>
    <property type="match status" value="1"/>
</dbReference>
<feature type="domain" description="Aldehyde dehydrogenase" evidence="5">
    <location>
        <begin position="19"/>
        <end position="477"/>
    </location>
</feature>
<evidence type="ECO:0000256" key="4">
    <source>
        <dbReference type="RuleBase" id="RU003345"/>
    </source>
</evidence>
<keyword evidence="7" id="KW-1185">Reference proteome</keyword>
<dbReference type="InterPro" id="IPR016163">
    <property type="entry name" value="Ald_DH_C"/>
</dbReference>
<evidence type="ECO:0000256" key="2">
    <source>
        <dbReference type="ARBA" id="ARBA00023002"/>
    </source>
</evidence>
<evidence type="ECO:0000256" key="3">
    <source>
        <dbReference type="PROSITE-ProRule" id="PRU10007"/>
    </source>
</evidence>
<evidence type="ECO:0000256" key="1">
    <source>
        <dbReference type="ARBA" id="ARBA00009986"/>
    </source>
</evidence>
<evidence type="ECO:0000259" key="5">
    <source>
        <dbReference type="Pfam" id="PF00171"/>
    </source>
</evidence>
<dbReference type="InterPro" id="IPR010102">
    <property type="entry name" value="Succ_semiAld_DH"/>
</dbReference>
<dbReference type="SUPFAM" id="SSF53720">
    <property type="entry name" value="ALDH-like"/>
    <property type="match status" value="1"/>
</dbReference>
<dbReference type="InterPro" id="IPR029510">
    <property type="entry name" value="Ald_DH_CS_GLU"/>
</dbReference>
<comment type="similarity">
    <text evidence="1 4">Belongs to the aldehyde dehydrogenase family.</text>
</comment>
<dbReference type="InterPro" id="IPR016160">
    <property type="entry name" value="Ald_DH_CS_CYS"/>
</dbReference>
<dbReference type="InterPro" id="IPR016161">
    <property type="entry name" value="Ald_DH/histidinol_DH"/>
</dbReference>
<dbReference type="RefSeq" id="WP_239042169.1">
    <property type="nucleotide sequence ID" value="NZ_BAAAEY010000002.1"/>
</dbReference>
<dbReference type="InterPro" id="IPR015590">
    <property type="entry name" value="Aldehyde_DH_dom"/>
</dbReference>
<evidence type="ECO:0000313" key="7">
    <source>
        <dbReference type="Proteomes" id="UP001159257"/>
    </source>
</evidence>
<dbReference type="InterPro" id="IPR050740">
    <property type="entry name" value="Aldehyde_DH_Superfamily"/>
</dbReference>
<name>A0ABY1RVM7_9GAMM</name>
<dbReference type="Pfam" id="PF00171">
    <property type="entry name" value="Aldedh"/>
    <property type="match status" value="1"/>
</dbReference>
<organism evidence="6 7">
    <name type="scientific">Marinobacterium sediminicola</name>
    <dbReference type="NCBI Taxonomy" id="518898"/>
    <lineage>
        <taxon>Bacteria</taxon>
        <taxon>Pseudomonadati</taxon>
        <taxon>Pseudomonadota</taxon>
        <taxon>Gammaproteobacteria</taxon>
        <taxon>Oceanospirillales</taxon>
        <taxon>Oceanospirillaceae</taxon>
        <taxon>Marinobacterium</taxon>
    </lineage>
</organism>